<evidence type="ECO:0000256" key="1">
    <source>
        <dbReference type="ARBA" id="ARBA00023002"/>
    </source>
</evidence>
<dbReference type="EC" id="1.2.1.3" evidence="3"/>
<accession>A0A8C9AIC4</accession>
<dbReference type="Ensembl" id="ENSPSMT00000039506.1">
    <property type="protein sequence ID" value="ENSPSMP00000034267.1"/>
    <property type="gene ID" value="ENSPSMG00000023624.1"/>
</dbReference>
<evidence type="ECO:0000313" key="5">
    <source>
        <dbReference type="Proteomes" id="UP000694414"/>
    </source>
</evidence>
<dbReference type="GO" id="GO:0004029">
    <property type="term" value="F:aldehyde dehydrogenase (NAD+) activity"/>
    <property type="evidence" value="ECO:0007669"/>
    <property type="project" value="UniProtKB-EC"/>
</dbReference>
<name>A0A8C9AIC4_PROSS</name>
<reference evidence="4" key="1">
    <citation type="submission" date="2025-08" db="UniProtKB">
        <authorList>
            <consortium name="Ensembl"/>
        </authorList>
    </citation>
    <scope>IDENTIFICATION</scope>
</reference>
<evidence type="ECO:0000256" key="3">
    <source>
        <dbReference type="ARBA" id="ARBA00024226"/>
    </source>
</evidence>
<dbReference type="Gene3D" id="3.40.605.10">
    <property type="entry name" value="Aldehyde Dehydrogenase, Chain A, domain 1"/>
    <property type="match status" value="1"/>
</dbReference>
<dbReference type="GeneTree" id="ENSGT00960000189444"/>
<dbReference type="AlphaFoldDB" id="A0A8C9AIC4"/>
<dbReference type="GO" id="GO:0006081">
    <property type="term" value="P:aldehyde metabolic process"/>
    <property type="evidence" value="ECO:0007669"/>
    <property type="project" value="InterPro"/>
</dbReference>
<dbReference type="InterPro" id="IPR012394">
    <property type="entry name" value="Aldehyde_DH_NAD(P)"/>
</dbReference>
<dbReference type="GO" id="GO:0004028">
    <property type="term" value="F:3-chloroallyl aldehyde dehydrogenase activity"/>
    <property type="evidence" value="ECO:0007669"/>
    <property type="project" value="TreeGrafter"/>
</dbReference>
<sequence length="54" mass="6514">MEREVQRVRRAFRSGRSRPLRFRLQQLEALRRMVQEREKDILAAIGADLCKEML</sequence>
<dbReference type="PANTHER" id="PTHR43570:SF9">
    <property type="entry name" value="ALDEHYDE DEHYDROGENASE FAMILY 3 MEMBER A2"/>
    <property type="match status" value="1"/>
</dbReference>
<dbReference type="Proteomes" id="UP000694414">
    <property type="component" value="Unplaced"/>
</dbReference>
<dbReference type="PANTHER" id="PTHR43570">
    <property type="entry name" value="ALDEHYDE DEHYDROGENASE"/>
    <property type="match status" value="1"/>
</dbReference>
<dbReference type="GO" id="GO:0005737">
    <property type="term" value="C:cytoplasm"/>
    <property type="evidence" value="ECO:0007669"/>
    <property type="project" value="TreeGrafter"/>
</dbReference>
<dbReference type="SUPFAM" id="SSF53720">
    <property type="entry name" value="ALDH-like"/>
    <property type="match status" value="1"/>
</dbReference>
<keyword evidence="5" id="KW-1185">Reference proteome</keyword>
<keyword evidence="2" id="KW-0520">NAD</keyword>
<dbReference type="InterPro" id="IPR016161">
    <property type="entry name" value="Ald_DH/histidinol_DH"/>
</dbReference>
<protein>
    <recommendedName>
        <fullName evidence="3">aldehyde dehydrogenase (NAD(+))</fullName>
        <ecNumber evidence="3">1.2.1.3</ecNumber>
    </recommendedName>
</protein>
<keyword evidence="1" id="KW-0560">Oxidoreductase</keyword>
<dbReference type="InterPro" id="IPR016162">
    <property type="entry name" value="Ald_DH_N"/>
</dbReference>
<proteinExistence type="predicted"/>
<reference evidence="4" key="2">
    <citation type="submission" date="2025-09" db="UniProtKB">
        <authorList>
            <consortium name="Ensembl"/>
        </authorList>
    </citation>
    <scope>IDENTIFICATION</scope>
</reference>
<evidence type="ECO:0000313" key="4">
    <source>
        <dbReference type="Ensembl" id="ENSPSMP00000034267.1"/>
    </source>
</evidence>
<evidence type="ECO:0000256" key="2">
    <source>
        <dbReference type="ARBA" id="ARBA00023027"/>
    </source>
</evidence>
<organism evidence="4 5">
    <name type="scientific">Prolemur simus</name>
    <name type="common">Greater bamboo lemur</name>
    <name type="synonym">Hapalemur simus</name>
    <dbReference type="NCBI Taxonomy" id="1328070"/>
    <lineage>
        <taxon>Eukaryota</taxon>
        <taxon>Metazoa</taxon>
        <taxon>Chordata</taxon>
        <taxon>Craniata</taxon>
        <taxon>Vertebrata</taxon>
        <taxon>Euteleostomi</taxon>
        <taxon>Mammalia</taxon>
        <taxon>Eutheria</taxon>
        <taxon>Euarchontoglires</taxon>
        <taxon>Primates</taxon>
        <taxon>Strepsirrhini</taxon>
        <taxon>Lemuriformes</taxon>
        <taxon>Lemuridae</taxon>
        <taxon>Prolemur</taxon>
    </lineage>
</organism>